<dbReference type="AlphaFoldDB" id="A0A0F0LTG1"/>
<accession>A0A0F0LTG1</accession>
<dbReference type="Proteomes" id="UP000033740">
    <property type="component" value="Unassembled WGS sequence"/>
</dbReference>
<keyword evidence="1" id="KW-1133">Transmembrane helix</keyword>
<keyword evidence="1" id="KW-0812">Transmembrane</keyword>
<feature type="transmembrane region" description="Helical" evidence="1">
    <location>
        <begin position="100"/>
        <end position="121"/>
    </location>
</feature>
<gene>
    <name evidence="2" type="ORF">RS86_00623</name>
</gene>
<dbReference type="RefSeq" id="WP_045270761.1">
    <property type="nucleotide sequence ID" value="NZ_JYIX01000025.1"/>
</dbReference>
<feature type="transmembrane region" description="Helical" evidence="1">
    <location>
        <begin position="20"/>
        <end position="41"/>
    </location>
</feature>
<keyword evidence="1" id="KW-0472">Membrane</keyword>
<protein>
    <recommendedName>
        <fullName evidence="4">DUF2975 domain-containing protein</fullName>
    </recommendedName>
</protein>
<name>A0A0F0LTG1_9MICO</name>
<proteinExistence type="predicted"/>
<feature type="transmembrane region" description="Helical" evidence="1">
    <location>
        <begin position="133"/>
        <end position="154"/>
    </location>
</feature>
<sequence length="213" mass="21609">MSASGKHHGRAGSRLGEGFVLGLIATGAVSVAIAAIVAIVLRGIDLFGDAVAVPLPLHDGGMVGALKDAPAVLSSSYSAAIVTIDGLPAGARWLFLLEGALPALATVGVCAVAWWLGVSLIRSRPFRRSMSVAIGIAACFVVAGGVLGQLAGAFGRAIAVGHLAEADPRVHDVLWPFLGQFDLAPVGWGFALALVATAFQLGTRLQKDAEGLV</sequence>
<feature type="transmembrane region" description="Helical" evidence="1">
    <location>
        <begin position="174"/>
        <end position="199"/>
    </location>
</feature>
<dbReference type="EMBL" id="JYIX01000025">
    <property type="protein sequence ID" value="KJL34746.1"/>
    <property type="molecule type" value="Genomic_DNA"/>
</dbReference>
<dbReference type="PATRIC" id="fig|582680.6.peg.644"/>
<evidence type="ECO:0000313" key="3">
    <source>
        <dbReference type="Proteomes" id="UP000033740"/>
    </source>
</evidence>
<evidence type="ECO:0008006" key="4">
    <source>
        <dbReference type="Google" id="ProtNLM"/>
    </source>
</evidence>
<comment type="caution">
    <text evidence="2">The sequence shown here is derived from an EMBL/GenBank/DDBJ whole genome shotgun (WGS) entry which is preliminary data.</text>
</comment>
<evidence type="ECO:0000256" key="1">
    <source>
        <dbReference type="SAM" id="Phobius"/>
    </source>
</evidence>
<reference evidence="2 3" key="1">
    <citation type="submission" date="2015-02" db="EMBL/GenBank/DDBJ databases">
        <title>Draft genome sequences of ten Microbacterium spp. with emphasis on heavy metal contaminated environments.</title>
        <authorList>
            <person name="Corretto E."/>
        </authorList>
    </citation>
    <scope>NUCLEOTIDE SEQUENCE [LARGE SCALE GENOMIC DNA]</scope>
    <source>
        <strain evidence="2 3">ARN176</strain>
    </source>
</reference>
<organism evidence="2 3">
    <name type="scientific">Microbacterium azadirachtae</name>
    <dbReference type="NCBI Taxonomy" id="582680"/>
    <lineage>
        <taxon>Bacteria</taxon>
        <taxon>Bacillati</taxon>
        <taxon>Actinomycetota</taxon>
        <taxon>Actinomycetes</taxon>
        <taxon>Micrococcales</taxon>
        <taxon>Microbacteriaceae</taxon>
        <taxon>Microbacterium</taxon>
    </lineage>
</organism>
<dbReference type="STRING" id="582680.RS86_00623"/>
<keyword evidence="3" id="KW-1185">Reference proteome</keyword>
<evidence type="ECO:0000313" key="2">
    <source>
        <dbReference type="EMBL" id="KJL34746.1"/>
    </source>
</evidence>